<keyword evidence="2" id="KW-0732">Signal</keyword>
<reference evidence="3 4" key="1">
    <citation type="journal article" date="2015" name="Sci. Rep.">
        <title>Chromosome-level genome map provides insights into diverse defense mechanisms in the medicinal fungus Ganoderma sinense.</title>
        <authorList>
            <person name="Zhu Y."/>
            <person name="Xu J."/>
            <person name="Sun C."/>
            <person name="Zhou S."/>
            <person name="Xu H."/>
            <person name="Nelson D.R."/>
            <person name="Qian J."/>
            <person name="Song J."/>
            <person name="Luo H."/>
            <person name="Xiang L."/>
            <person name="Li Y."/>
            <person name="Xu Z."/>
            <person name="Ji A."/>
            <person name="Wang L."/>
            <person name="Lu S."/>
            <person name="Hayward A."/>
            <person name="Sun W."/>
            <person name="Li X."/>
            <person name="Schwartz D.C."/>
            <person name="Wang Y."/>
            <person name="Chen S."/>
        </authorList>
    </citation>
    <scope>NUCLEOTIDE SEQUENCE [LARGE SCALE GENOMIC DNA]</scope>
    <source>
        <strain evidence="3 4">ZZ0214-1</strain>
    </source>
</reference>
<protein>
    <recommendedName>
        <fullName evidence="5">Transporter</fullName>
    </recommendedName>
</protein>
<organism evidence="3 4">
    <name type="scientific">Ganoderma sinense ZZ0214-1</name>
    <dbReference type="NCBI Taxonomy" id="1077348"/>
    <lineage>
        <taxon>Eukaryota</taxon>
        <taxon>Fungi</taxon>
        <taxon>Dikarya</taxon>
        <taxon>Basidiomycota</taxon>
        <taxon>Agaricomycotina</taxon>
        <taxon>Agaricomycetes</taxon>
        <taxon>Polyporales</taxon>
        <taxon>Polyporaceae</taxon>
        <taxon>Ganoderma</taxon>
    </lineage>
</organism>
<dbReference type="AlphaFoldDB" id="A0A2G8RYI2"/>
<feature type="chain" id="PRO_5013688176" description="Transporter" evidence="2">
    <location>
        <begin position="23"/>
        <end position="292"/>
    </location>
</feature>
<feature type="region of interest" description="Disordered" evidence="1">
    <location>
        <begin position="254"/>
        <end position="292"/>
    </location>
</feature>
<keyword evidence="4" id="KW-1185">Reference proteome</keyword>
<proteinExistence type="predicted"/>
<feature type="signal peptide" evidence="2">
    <location>
        <begin position="1"/>
        <end position="22"/>
    </location>
</feature>
<accession>A0A2G8RYI2</accession>
<dbReference type="EMBL" id="AYKW01000045">
    <property type="protein sequence ID" value="PIL26576.1"/>
    <property type="molecule type" value="Genomic_DNA"/>
</dbReference>
<evidence type="ECO:0000313" key="3">
    <source>
        <dbReference type="EMBL" id="PIL26576.1"/>
    </source>
</evidence>
<evidence type="ECO:0000313" key="4">
    <source>
        <dbReference type="Proteomes" id="UP000230002"/>
    </source>
</evidence>
<evidence type="ECO:0008006" key="5">
    <source>
        <dbReference type="Google" id="ProtNLM"/>
    </source>
</evidence>
<gene>
    <name evidence="3" type="ORF">GSI_12334</name>
</gene>
<name>A0A2G8RYI2_9APHY</name>
<evidence type="ECO:0000256" key="1">
    <source>
        <dbReference type="SAM" id="MobiDB-lite"/>
    </source>
</evidence>
<feature type="compositionally biased region" description="Acidic residues" evidence="1">
    <location>
        <begin position="269"/>
        <end position="292"/>
    </location>
</feature>
<comment type="caution">
    <text evidence="3">The sequence shown here is derived from an EMBL/GenBank/DDBJ whole genome shotgun (WGS) entry which is preliminary data.</text>
</comment>
<evidence type="ECO:0000256" key="2">
    <source>
        <dbReference type="SAM" id="SignalP"/>
    </source>
</evidence>
<sequence>MFTTVFEVAVVLFPLRLSPSTSFHIVTDCEGNVDGDYTTLVLPQNISQALPSIRYTRCLSLTVGQRATHLSGFRGSLGDTFEDGPDWSITMPDLTYRPDSMRYLTHIPHLVDPSPLVELQLHFAHGLPVTRKWARFFAPMSHLRTLGIGGGALVAAVIQAFLANPGLCLELQDVVLCAITDLEDGSGTHTGSAGGSDDDEGRLVEPGAEAELELGGFTARLRRDLAACLGDFVGKVVVVAEDCPACGMEYEIPPYSPESNHANMVPAPCEDDEGSSGEDDEGSSDEDDPYFY</sequence>
<dbReference type="Proteomes" id="UP000230002">
    <property type="component" value="Unassembled WGS sequence"/>
</dbReference>